<dbReference type="InterPro" id="IPR005119">
    <property type="entry name" value="LysR_subst-bd"/>
</dbReference>
<comment type="similarity">
    <text evidence="1">Belongs to the LysR transcriptional regulatory family.</text>
</comment>
<feature type="domain" description="LysR substrate-binding" evidence="3">
    <location>
        <begin position="14"/>
        <end position="138"/>
    </location>
</feature>
<feature type="region of interest" description="Disordered" evidence="2">
    <location>
        <begin position="1"/>
        <end position="25"/>
    </location>
</feature>
<dbReference type="GO" id="GO:0043565">
    <property type="term" value="F:sequence-specific DNA binding"/>
    <property type="evidence" value="ECO:0007669"/>
    <property type="project" value="TreeGrafter"/>
</dbReference>
<sequence>MITAPAIAPRPTTPGYFERHGRPRHPRELAEHRALRYAYSRSGASWRFRHARHGEFTQAMNTPLRVNNAEALAPALLAGLGLALQPEFLAWQDIQAGRLETATDDWQVEPIALHIVTPPGRRRPARVQALIDYLAEHFAGLPWAQGGQDAG</sequence>
<comment type="caution">
    <text evidence="4">The sequence shown here is derived from an EMBL/GenBank/DDBJ whole genome shotgun (WGS) entry which is preliminary data.</text>
</comment>
<evidence type="ECO:0000313" key="5">
    <source>
        <dbReference type="Proteomes" id="UP000013232"/>
    </source>
</evidence>
<dbReference type="EMBL" id="AMXE01000016">
    <property type="protein sequence ID" value="ENO89319.1"/>
    <property type="molecule type" value="Genomic_DNA"/>
</dbReference>
<dbReference type="eggNOG" id="COG0583">
    <property type="taxonomic scope" value="Bacteria"/>
</dbReference>
<dbReference type="InterPro" id="IPR058163">
    <property type="entry name" value="LysR-type_TF_proteobact-type"/>
</dbReference>
<dbReference type="GO" id="GO:0003700">
    <property type="term" value="F:DNA-binding transcription factor activity"/>
    <property type="evidence" value="ECO:0007669"/>
    <property type="project" value="TreeGrafter"/>
</dbReference>
<evidence type="ECO:0000259" key="3">
    <source>
        <dbReference type="Pfam" id="PF03466"/>
    </source>
</evidence>
<dbReference type="PANTHER" id="PTHR30537">
    <property type="entry name" value="HTH-TYPE TRANSCRIPTIONAL REGULATOR"/>
    <property type="match status" value="1"/>
</dbReference>
<proteinExistence type="inferred from homology"/>
<dbReference type="GO" id="GO:0006351">
    <property type="term" value="P:DNA-templated transcription"/>
    <property type="evidence" value="ECO:0007669"/>
    <property type="project" value="TreeGrafter"/>
</dbReference>
<protein>
    <submittedName>
        <fullName evidence="4">LysR family transcriptional regulator</fullName>
    </submittedName>
</protein>
<evidence type="ECO:0000256" key="1">
    <source>
        <dbReference type="ARBA" id="ARBA00009437"/>
    </source>
</evidence>
<organism evidence="4 5">
    <name type="scientific">Thauera linaloolentis (strain DSM 12138 / JCM 21573 / CCUG 41526 / CIP 105981 / IAM 15112 / NBRC 102519 / 47Lol)</name>
    <dbReference type="NCBI Taxonomy" id="1123367"/>
    <lineage>
        <taxon>Bacteria</taxon>
        <taxon>Pseudomonadati</taxon>
        <taxon>Pseudomonadota</taxon>
        <taxon>Betaproteobacteria</taxon>
        <taxon>Rhodocyclales</taxon>
        <taxon>Zoogloeaceae</taxon>
        <taxon>Thauera</taxon>
    </lineage>
</organism>
<dbReference type="Gene3D" id="3.40.190.290">
    <property type="match status" value="1"/>
</dbReference>
<keyword evidence="5" id="KW-1185">Reference proteome</keyword>
<feature type="compositionally biased region" description="Low complexity" evidence="2">
    <location>
        <begin position="1"/>
        <end position="14"/>
    </location>
</feature>
<dbReference type="Proteomes" id="UP000013232">
    <property type="component" value="Unassembled WGS sequence"/>
</dbReference>
<dbReference type="SUPFAM" id="SSF53850">
    <property type="entry name" value="Periplasmic binding protein-like II"/>
    <property type="match status" value="1"/>
</dbReference>
<dbReference type="AlphaFoldDB" id="N6ZAW9"/>
<dbReference type="STRING" id="1123367.GCA_000621305_01066"/>
<gene>
    <name evidence="4" type="ORF">C666_06510</name>
</gene>
<evidence type="ECO:0000256" key="2">
    <source>
        <dbReference type="SAM" id="MobiDB-lite"/>
    </source>
</evidence>
<dbReference type="Pfam" id="PF03466">
    <property type="entry name" value="LysR_substrate"/>
    <property type="match status" value="1"/>
</dbReference>
<name>N6ZAW9_THAL4</name>
<dbReference type="RefSeq" id="WP_004335785.1">
    <property type="nucleotide sequence ID" value="NZ_AMXE01000016.1"/>
</dbReference>
<reference evidence="4 5" key="1">
    <citation type="submission" date="2012-09" db="EMBL/GenBank/DDBJ databases">
        <title>Draft Genome Sequences of 6 Strains from Genus Thauera.</title>
        <authorList>
            <person name="Liu B."/>
            <person name="Shapleigh J.P."/>
            <person name="Frostegard A.H."/>
        </authorList>
    </citation>
    <scope>NUCLEOTIDE SEQUENCE [LARGE SCALE GENOMIC DNA]</scope>
    <source>
        <strain evidence="5">47Lol / DSM 12138</strain>
    </source>
</reference>
<evidence type="ECO:0000313" key="4">
    <source>
        <dbReference type="EMBL" id="ENO89319.1"/>
    </source>
</evidence>
<dbReference type="PANTHER" id="PTHR30537:SF5">
    <property type="entry name" value="HTH-TYPE TRANSCRIPTIONAL ACTIVATOR TTDR-RELATED"/>
    <property type="match status" value="1"/>
</dbReference>
<accession>N6ZAW9</accession>